<accession>A0AAU9KKY8</accession>
<dbReference type="InterPro" id="IPR000719">
    <property type="entry name" value="Prot_kinase_dom"/>
</dbReference>
<feature type="domain" description="Protein kinase" evidence="6">
    <location>
        <begin position="88"/>
        <end position="343"/>
    </location>
</feature>
<feature type="binding site" evidence="4">
    <location>
        <position position="117"/>
    </location>
    <ligand>
        <name>ATP</name>
        <dbReference type="ChEBI" id="CHEBI:30616"/>
    </ligand>
</feature>
<dbReference type="InterPro" id="IPR011009">
    <property type="entry name" value="Kinase-like_dom_sf"/>
</dbReference>
<dbReference type="PROSITE" id="PS00108">
    <property type="entry name" value="PROTEIN_KINASE_ST"/>
    <property type="match status" value="1"/>
</dbReference>
<dbReference type="GO" id="GO:0005524">
    <property type="term" value="F:ATP binding"/>
    <property type="evidence" value="ECO:0007669"/>
    <property type="project" value="UniProtKB-UniRule"/>
</dbReference>
<keyword evidence="5" id="KW-0418">Kinase</keyword>
<dbReference type="InterPro" id="IPR008271">
    <property type="entry name" value="Ser/Thr_kinase_AS"/>
</dbReference>
<keyword evidence="8" id="KW-1185">Reference proteome</keyword>
<comment type="similarity">
    <text evidence="5">Belongs to the protein kinase superfamily.</text>
</comment>
<organism evidence="7 8">
    <name type="scientific">Blepharisma stoltei</name>
    <dbReference type="NCBI Taxonomy" id="1481888"/>
    <lineage>
        <taxon>Eukaryota</taxon>
        <taxon>Sar</taxon>
        <taxon>Alveolata</taxon>
        <taxon>Ciliophora</taxon>
        <taxon>Postciliodesmatophora</taxon>
        <taxon>Heterotrichea</taxon>
        <taxon>Heterotrichida</taxon>
        <taxon>Blepharismidae</taxon>
        <taxon>Blepharisma</taxon>
    </lineage>
</organism>
<keyword evidence="5" id="KW-0808">Transferase</keyword>
<evidence type="ECO:0000256" key="1">
    <source>
        <dbReference type="ARBA" id="ARBA00011245"/>
    </source>
</evidence>
<dbReference type="Pfam" id="PF00069">
    <property type="entry name" value="Pkinase"/>
    <property type="match status" value="1"/>
</dbReference>
<gene>
    <name evidence="7" type="ORF">BSTOLATCC_MIC59835</name>
</gene>
<dbReference type="EMBL" id="CAJZBQ010000057">
    <property type="protein sequence ID" value="CAG9334030.1"/>
    <property type="molecule type" value="Genomic_DNA"/>
</dbReference>
<evidence type="ECO:0000256" key="2">
    <source>
        <dbReference type="ARBA" id="ARBA00022741"/>
    </source>
</evidence>
<keyword evidence="3 4" id="KW-0067">ATP-binding</keyword>
<dbReference type="PROSITE" id="PS51257">
    <property type="entry name" value="PROKAR_LIPOPROTEIN"/>
    <property type="match status" value="1"/>
</dbReference>
<dbReference type="SMART" id="SM00220">
    <property type="entry name" value="S_TKc"/>
    <property type="match status" value="1"/>
</dbReference>
<comment type="caution">
    <text evidence="7">The sequence shown here is derived from an EMBL/GenBank/DDBJ whole genome shotgun (WGS) entry which is preliminary data.</text>
</comment>
<evidence type="ECO:0000259" key="6">
    <source>
        <dbReference type="PROSITE" id="PS50011"/>
    </source>
</evidence>
<dbReference type="PROSITE" id="PS50011">
    <property type="entry name" value="PROTEIN_KINASE_DOM"/>
    <property type="match status" value="1"/>
</dbReference>
<dbReference type="PROSITE" id="PS00107">
    <property type="entry name" value="PROTEIN_KINASE_ATP"/>
    <property type="match status" value="1"/>
</dbReference>
<dbReference type="Proteomes" id="UP001162131">
    <property type="component" value="Unassembled WGS sequence"/>
</dbReference>
<dbReference type="FunFam" id="1.10.510.10:FF:000571">
    <property type="entry name" value="Maternal embryonic leucine zipper kinase"/>
    <property type="match status" value="1"/>
</dbReference>
<evidence type="ECO:0000313" key="7">
    <source>
        <dbReference type="EMBL" id="CAG9334030.1"/>
    </source>
</evidence>
<proteinExistence type="inferred from homology"/>
<dbReference type="PANTHER" id="PTHR24346:SF30">
    <property type="entry name" value="MATERNAL EMBRYONIC LEUCINE ZIPPER KINASE"/>
    <property type="match status" value="1"/>
</dbReference>
<keyword evidence="2 4" id="KW-0547">Nucleotide-binding</keyword>
<comment type="subunit">
    <text evidence="1">Monomer.</text>
</comment>
<dbReference type="GO" id="GO:0005737">
    <property type="term" value="C:cytoplasm"/>
    <property type="evidence" value="ECO:0007669"/>
    <property type="project" value="TreeGrafter"/>
</dbReference>
<dbReference type="FunFam" id="3.30.200.20:FF:000042">
    <property type="entry name" value="Aurora kinase A"/>
    <property type="match status" value="1"/>
</dbReference>
<name>A0AAU9KKY8_9CILI</name>
<protein>
    <recommendedName>
        <fullName evidence="6">Protein kinase domain-containing protein</fullName>
    </recommendedName>
</protein>
<dbReference type="AlphaFoldDB" id="A0AAU9KKY8"/>
<evidence type="ECO:0000313" key="8">
    <source>
        <dbReference type="Proteomes" id="UP001162131"/>
    </source>
</evidence>
<dbReference type="SUPFAM" id="SSF56112">
    <property type="entry name" value="Protein kinase-like (PK-like)"/>
    <property type="match status" value="1"/>
</dbReference>
<evidence type="ECO:0000256" key="3">
    <source>
        <dbReference type="ARBA" id="ARBA00022840"/>
    </source>
</evidence>
<dbReference type="PANTHER" id="PTHR24346">
    <property type="entry name" value="MAP/MICROTUBULE AFFINITY-REGULATING KINASE"/>
    <property type="match status" value="1"/>
</dbReference>
<dbReference type="GO" id="GO:0035556">
    <property type="term" value="P:intracellular signal transduction"/>
    <property type="evidence" value="ECO:0007669"/>
    <property type="project" value="TreeGrafter"/>
</dbReference>
<evidence type="ECO:0000256" key="5">
    <source>
        <dbReference type="RuleBase" id="RU000304"/>
    </source>
</evidence>
<evidence type="ECO:0000256" key="4">
    <source>
        <dbReference type="PROSITE-ProRule" id="PRU10141"/>
    </source>
</evidence>
<dbReference type="InterPro" id="IPR017441">
    <property type="entry name" value="Protein_kinase_ATP_BS"/>
</dbReference>
<reference evidence="7" key="1">
    <citation type="submission" date="2021-09" db="EMBL/GenBank/DDBJ databases">
        <authorList>
            <consortium name="AG Swart"/>
            <person name="Singh M."/>
            <person name="Singh A."/>
            <person name="Seah K."/>
            <person name="Emmerich C."/>
        </authorList>
    </citation>
    <scope>NUCLEOTIDE SEQUENCE</scope>
    <source>
        <strain evidence="7">ATCC30299</strain>
    </source>
</reference>
<dbReference type="GO" id="GO:0004674">
    <property type="term" value="F:protein serine/threonine kinase activity"/>
    <property type="evidence" value="ECO:0007669"/>
    <property type="project" value="UniProtKB-KW"/>
</dbReference>
<dbReference type="Gene3D" id="1.10.510.10">
    <property type="entry name" value="Transferase(Phosphotransferase) domain 1"/>
    <property type="match status" value="1"/>
</dbReference>
<sequence length="470" mass="53318">MDRTEITVFLNGHLTQSCKIRIRPHMSVKDILSESSEKFNLHLKRSFKIFDSTGGEISDEDLDMLNPDEPLFLSRGEAFLRQSSMAIYEELKKLGQGGFGSVSLYKNKLTKEEVAIKVVSYKTLVSHEDVSRVYTEMMLLRSLKHQNIVKLIDAFPLDDKLCFVMEYCSGGELQKYVEEKGKLDEEEVFSLAVQIIGAVRYCHNNKVIHRDLKLENVLFSNRNKNVIKIVDFGIAGMCSASGKGQKSDSGSLMYTAPEVISRTDNRASPALDIWSLGCIFYALLTGSLPFQGNTVAQIVQNIVNVNYAPLPASVSNYWRHLITNIFQKNPEKRWSMLKISNYIDKCRYGSRDLSISSNEEEIPVIKKEESKKSIANQRIIIRDELPGRTILTGNGNRCSQIKKRTLIDSEKISSRNKSPERQKILQLKEVLSARKSRGFTVIAKSSSDAILKKNLYPLRIEKKKTCLNLK</sequence>
<keyword evidence="5" id="KW-0723">Serine/threonine-protein kinase</keyword>